<dbReference type="EC" id="2.3.1.266" evidence="5"/>
<gene>
    <name evidence="7" type="primary">rimI</name>
    <name evidence="7" type="ORF">CWE23_13180</name>
</gene>
<feature type="domain" description="N-acetyltransferase" evidence="6">
    <location>
        <begin position="1"/>
        <end position="143"/>
    </location>
</feature>
<dbReference type="PANTHER" id="PTHR43420">
    <property type="entry name" value="ACETYLTRANSFERASE"/>
    <property type="match status" value="1"/>
</dbReference>
<dbReference type="InterPro" id="IPR016181">
    <property type="entry name" value="Acyl_CoA_acyltransferase"/>
</dbReference>
<evidence type="ECO:0000256" key="2">
    <source>
        <dbReference type="ARBA" id="ARBA00022490"/>
    </source>
</evidence>
<dbReference type="CDD" id="cd04301">
    <property type="entry name" value="NAT_SF"/>
    <property type="match status" value="1"/>
</dbReference>
<dbReference type="AlphaFoldDB" id="A0AA94ECW1"/>
<comment type="subcellular location">
    <subcellularLocation>
        <location evidence="5">Cytoplasm</location>
    </subcellularLocation>
</comment>
<evidence type="ECO:0000256" key="4">
    <source>
        <dbReference type="ARBA" id="ARBA00023315"/>
    </source>
</evidence>
<evidence type="ECO:0000256" key="5">
    <source>
        <dbReference type="RuleBase" id="RU363094"/>
    </source>
</evidence>
<dbReference type="Gene3D" id="3.40.630.30">
    <property type="match status" value="1"/>
</dbReference>
<keyword evidence="3" id="KW-0808">Transferase</keyword>
<comment type="catalytic activity">
    <reaction evidence="5">
        <text>N-terminal L-alanyl-[ribosomal protein bS18] + acetyl-CoA = N-terminal N(alpha)-acetyl-L-alanyl-[ribosomal protein bS18] + CoA + H(+)</text>
        <dbReference type="Rhea" id="RHEA:43756"/>
        <dbReference type="Rhea" id="RHEA-COMP:10676"/>
        <dbReference type="Rhea" id="RHEA-COMP:10677"/>
        <dbReference type="ChEBI" id="CHEBI:15378"/>
        <dbReference type="ChEBI" id="CHEBI:57287"/>
        <dbReference type="ChEBI" id="CHEBI:57288"/>
        <dbReference type="ChEBI" id="CHEBI:64718"/>
        <dbReference type="ChEBI" id="CHEBI:83683"/>
        <dbReference type="EC" id="2.3.1.266"/>
    </reaction>
</comment>
<dbReference type="InterPro" id="IPR006464">
    <property type="entry name" value="AcTrfase_RimI/Ard1"/>
</dbReference>
<sequence length="147" mass="16732">MNLSDSSPSVPLYAIEQRAHRRPWSEKVFMASVGTGYRWRQLTLHQQAVGFTVCQQVVDELTLHNIAVAPDYQGRGFGRLLLNDVLDHAARHGLIVFLEVRVSNHAAIHLYTQSGFETVGRRPNYYANNDGREDGLVMRWQANRNLT</sequence>
<protein>
    <recommendedName>
        <fullName evidence="5">[Ribosomal protein bS18]-alanine N-acetyltransferase</fullName>
        <ecNumber evidence="5">2.3.1.266</ecNumber>
    </recommendedName>
</protein>
<keyword evidence="2 5" id="KW-0963">Cytoplasm</keyword>
<keyword evidence="4" id="KW-0012">Acyltransferase</keyword>
<organism evidence="7 8">
    <name type="scientific">Idiomarina aquatica</name>
    <dbReference type="NCBI Taxonomy" id="1327752"/>
    <lineage>
        <taxon>Bacteria</taxon>
        <taxon>Pseudomonadati</taxon>
        <taxon>Pseudomonadota</taxon>
        <taxon>Gammaproteobacteria</taxon>
        <taxon>Alteromonadales</taxon>
        <taxon>Idiomarinaceae</taxon>
        <taxon>Idiomarina</taxon>
    </lineage>
</organism>
<dbReference type="EMBL" id="PIPS01000005">
    <property type="protein sequence ID" value="RUO40027.1"/>
    <property type="molecule type" value="Genomic_DNA"/>
</dbReference>
<dbReference type="NCBIfam" id="TIGR01575">
    <property type="entry name" value="rimI"/>
    <property type="match status" value="1"/>
</dbReference>
<reference evidence="8" key="1">
    <citation type="journal article" date="2018" name="Front. Microbiol.">
        <title>Genome-Based Analysis Reveals the Taxonomy and Diversity of the Family Idiomarinaceae.</title>
        <authorList>
            <person name="Liu Y."/>
            <person name="Lai Q."/>
            <person name="Shao Z."/>
        </authorList>
    </citation>
    <scope>NUCLEOTIDE SEQUENCE [LARGE SCALE GENOMIC DNA]</scope>
    <source>
        <strain evidence="8">SN-14</strain>
    </source>
</reference>
<dbReference type="GO" id="GO:0005737">
    <property type="term" value="C:cytoplasm"/>
    <property type="evidence" value="ECO:0007669"/>
    <property type="project" value="UniProtKB-SubCell"/>
</dbReference>
<dbReference type="InterPro" id="IPR050680">
    <property type="entry name" value="YpeA/RimI_acetyltransf"/>
</dbReference>
<comment type="similarity">
    <text evidence="1 5">Belongs to the acetyltransferase family. RimI subfamily.</text>
</comment>
<keyword evidence="8" id="KW-1185">Reference proteome</keyword>
<dbReference type="PROSITE" id="PS51186">
    <property type="entry name" value="GNAT"/>
    <property type="match status" value="1"/>
</dbReference>
<comment type="function">
    <text evidence="5">Acetylates the N-terminal alanine of ribosomal protein bS18.</text>
</comment>
<dbReference type="Pfam" id="PF00583">
    <property type="entry name" value="Acetyltransf_1"/>
    <property type="match status" value="1"/>
</dbReference>
<evidence type="ECO:0000256" key="3">
    <source>
        <dbReference type="ARBA" id="ARBA00022679"/>
    </source>
</evidence>
<evidence type="ECO:0000259" key="6">
    <source>
        <dbReference type="PROSITE" id="PS51186"/>
    </source>
</evidence>
<name>A0AA94ECW1_9GAMM</name>
<comment type="caution">
    <text evidence="7">The sequence shown here is derived from an EMBL/GenBank/DDBJ whole genome shotgun (WGS) entry which is preliminary data.</text>
</comment>
<evidence type="ECO:0000313" key="8">
    <source>
        <dbReference type="Proteomes" id="UP000286680"/>
    </source>
</evidence>
<dbReference type="GO" id="GO:0008999">
    <property type="term" value="F:protein-N-terminal-alanine acetyltransferase activity"/>
    <property type="evidence" value="ECO:0007669"/>
    <property type="project" value="UniProtKB-EC"/>
</dbReference>
<dbReference type="InterPro" id="IPR000182">
    <property type="entry name" value="GNAT_dom"/>
</dbReference>
<accession>A0AA94ECW1</accession>
<proteinExistence type="inferred from homology"/>
<evidence type="ECO:0000313" key="7">
    <source>
        <dbReference type="EMBL" id="RUO40027.1"/>
    </source>
</evidence>
<dbReference type="SUPFAM" id="SSF55729">
    <property type="entry name" value="Acyl-CoA N-acyltransferases (Nat)"/>
    <property type="match status" value="1"/>
</dbReference>
<dbReference type="Proteomes" id="UP000286680">
    <property type="component" value="Unassembled WGS sequence"/>
</dbReference>
<evidence type="ECO:0000256" key="1">
    <source>
        <dbReference type="ARBA" id="ARBA00005395"/>
    </source>
</evidence>
<dbReference type="PANTHER" id="PTHR43420:SF51">
    <property type="entry name" value="PEPTIDYL-LYSINE N-ACETYLTRANSFERASE YIAC"/>
    <property type="match status" value="1"/>
</dbReference>